<dbReference type="PANTHER" id="PTHR22901:SF0">
    <property type="entry name" value="SIALATE O-ACETYLESTERASE"/>
    <property type="match status" value="1"/>
</dbReference>
<dbReference type="AlphaFoldDB" id="A0A1D9PBY7"/>
<dbReference type="STRING" id="1306519.BIW12_12050"/>
<evidence type="ECO:0000313" key="4">
    <source>
        <dbReference type="EMBL" id="APA00100.1"/>
    </source>
</evidence>
<dbReference type="PANTHER" id="PTHR22901">
    <property type="entry name" value="SIALATE O-ACETYLESTERASE"/>
    <property type="match status" value="1"/>
</dbReference>
<sequence>MNPKKLLLLTLSIFIFFTSNTFAEVTLPKILGHNMVLQRHKKVAIWGTAAPAEKISVAFAGQTKTTVADKSGKWSVKLSPMKASFTQREMTIKGINTIVLKNILVGEVWLCSGQSNMEYAMRKYSKFQTAVKGNKPPEDDLNTANNTNIRIFLDRRKYMAPSPEHLGWDTAIGRPIVDFSAVGYYFAKDLYARLNVPIGMISAAVPGSRIEPWIEASKLEFEPKLKNGKILDKLGTDDGDAGKFYDTMIQPLIPYTLKGMLWYQGESNCFLNENIRYAYKLKTLIESWRNDWKDKKMPFYFVQIAPYNYSASKDRPLTAEQLPEFWEAQKLALHLKNTNTIAITDLVDSIADLHPGYKWEVGRRLSLLALNKAYGETNVVYSGPTYEKMKIVNNSIEVTFSNIGSGLSSRNGRSLSWFTIAGADGKFVTAKAEIKGNKVIVSAPEVQHPYSVRLGWNEAAQSNFINKEGLPAVPFRSDNPWDKLFK</sequence>
<dbReference type="Proteomes" id="UP000178198">
    <property type="component" value="Chromosome"/>
</dbReference>
<dbReference type="GO" id="GO:0001681">
    <property type="term" value="F:sialate O-acetylesterase activity"/>
    <property type="evidence" value="ECO:0007669"/>
    <property type="project" value="InterPro"/>
</dbReference>
<name>A0A1D9PBY7_9FLAO</name>
<dbReference type="Gene3D" id="3.40.50.1110">
    <property type="entry name" value="SGNH hydrolase"/>
    <property type="match status" value="1"/>
</dbReference>
<feature type="chain" id="PRO_5009444474" description="Sialate O-acetylesterase domain-containing protein" evidence="2">
    <location>
        <begin position="24"/>
        <end position="486"/>
    </location>
</feature>
<evidence type="ECO:0000313" key="5">
    <source>
        <dbReference type="Proteomes" id="UP000178198"/>
    </source>
</evidence>
<feature type="signal peptide" evidence="2">
    <location>
        <begin position="1"/>
        <end position="23"/>
    </location>
</feature>
<keyword evidence="2" id="KW-0732">Signal</keyword>
<organism evidence="4 5">
    <name type="scientific">Flavobacterium commune</name>
    <dbReference type="NCBI Taxonomy" id="1306519"/>
    <lineage>
        <taxon>Bacteria</taxon>
        <taxon>Pseudomonadati</taxon>
        <taxon>Bacteroidota</taxon>
        <taxon>Flavobacteriia</taxon>
        <taxon>Flavobacteriales</taxon>
        <taxon>Flavobacteriaceae</taxon>
        <taxon>Flavobacterium</taxon>
    </lineage>
</organism>
<accession>A0A1D9PBY7</accession>
<reference evidence="4 5" key="1">
    <citation type="submission" date="2016-10" db="EMBL/GenBank/DDBJ databases">
        <title>Complete Genome Sequence of Flavobacterium sp. PK15.</title>
        <authorList>
            <person name="Ekwe A."/>
            <person name="Kim S.B."/>
        </authorList>
    </citation>
    <scope>NUCLEOTIDE SEQUENCE [LARGE SCALE GENOMIC DNA]</scope>
    <source>
        <strain evidence="4 5">PK15</strain>
    </source>
</reference>
<evidence type="ECO:0000256" key="2">
    <source>
        <dbReference type="SAM" id="SignalP"/>
    </source>
</evidence>
<dbReference type="Pfam" id="PF03629">
    <property type="entry name" value="SASA"/>
    <property type="match status" value="1"/>
</dbReference>
<gene>
    <name evidence="4" type="ORF">BIW12_12050</name>
</gene>
<evidence type="ECO:0000259" key="3">
    <source>
        <dbReference type="Pfam" id="PF03629"/>
    </source>
</evidence>
<dbReference type="RefSeq" id="WP_071185340.1">
    <property type="nucleotide sequence ID" value="NZ_CP017774.1"/>
</dbReference>
<evidence type="ECO:0000256" key="1">
    <source>
        <dbReference type="ARBA" id="ARBA00022801"/>
    </source>
</evidence>
<feature type="domain" description="Sialate O-acetylesterase" evidence="3">
    <location>
        <begin position="107"/>
        <end position="354"/>
    </location>
</feature>
<keyword evidence="5" id="KW-1185">Reference proteome</keyword>
<keyword evidence="1" id="KW-0378">Hydrolase</keyword>
<dbReference type="SUPFAM" id="SSF52266">
    <property type="entry name" value="SGNH hydrolase"/>
    <property type="match status" value="1"/>
</dbReference>
<proteinExistence type="predicted"/>
<dbReference type="KEGG" id="fcm:BIW12_12050"/>
<dbReference type="GO" id="GO:0005975">
    <property type="term" value="P:carbohydrate metabolic process"/>
    <property type="evidence" value="ECO:0007669"/>
    <property type="project" value="TreeGrafter"/>
</dbReference>
<protein>
    <recommendedName>
        <fullName evidence="3">Sialate O-acetylesterase domain-containing protein</fullName>
    </recommendedName>
</protein>
<dbReference type="InterPro" id="IPR036514">
    <property type="entry name" value="SGNH_hydro_sf"/>
</dbReference>
<dbReference type="EMBL" id="CP017774">
    <property type="protein sequence ID" value="APA00100.1"/>
    <property type="molecule type" value="Genomic_DNA"/>
</dbReference>
<dbReference type="InterPro" id="IPR039329">
    <property type="entry name" value="SIAE"/>
</dbReference>
<dbReference type="InterPro" id="IPR005181">
    <property type="entry name" value="SASA"/>
</dbReference>
<dbReference type="OrthoDB" id="9816001at2"/>